<evidence type="ECO:0000256" key="10">
    <source>
        <dbReference type="ARBA" id="ARBA00034629"/>
    </source>
</evidence>
<dbReference type="FunFam" id="3.40.50.11950:FF:000002">
    <property type="entry name" value="Inositol hexakisphosphate and diphosphoinositol-pentakisphosphate kinase"/>
    <property type="match status" value="1"/>
</dbReference>
<dbReference type="PANTHER" id="PTHR12750">
    <property type="entry name" value="DIPHOSPHOINOSITOL PENTAKISPHOSPHATE KINASE"/>
    <property type="match status" value="1"/>
</dbReference>
<evidence type="ECO:0000256" key="1">
    <source>
        <dbReference type="ARBA" id="ARBA00004496"/>
    </source>
</evidence>
<evidence type="ECO:0000256" key="5">
    <source>
        <dbReference type="ARBA" id="ARBA00022679"/>
    </source>
</evidence>
<dbReference type="InterPro" id="IPR040557">
    <property type="entry name" value="VIP1_N"/>
</dbReference>
<dbReference type="PANTHER" id="PTHR12750:SF9">
    <property type="entry name" value="INOSITOL HEXAKISPHOSPHATE AND DIPHOSPHOINOSITOL-PENTAKISPHOSPHATE KINASE"/>
    <property type="match status" value="1"/>
</dbReference>
<comment type="catalytic activity">
    <reaction evidence="9">
        <text>5-diphospho-1D-myo-inositol 1,2,3,4,6-pentakisphosphate + ATP + H(+) = 1,5-bis(diphospho)-1D-myo-inositol 2,3,4,6-tetrakisphosphate + ADP</text>
        <dbReference type="Rhea" id="RHEA:10276"/>
        <dbReference type="ChEBI" id="CHEBI:15378"/>
        <dbReference type="ChEBI" id="CHEBI:30616"/>
        <dbReference type="ChEBI" id="CHEBI:58628"/>
        <dbReference type="ChEBI" id="CHEBI:77983"/>
        <dbReference type="ChEBI" id="CHEBI:456216"/>
        <dbReference type="EC" id="2.7.4.24"/>
    </reaction>
    <physiologicalReaction direction="left-to-right" evidence="9">
        <dbReference type="Rhea" id="RHEA:10277"/>
    </physiologicalReaction>
</comment>
<accession>A0AAV2RHX8</accession>
<protein>
    <recommendedName>
        <fullName evidence="3">diphosphoinositol-pentakisphosphate 1-kinase</fullName>
        <ecNumber evidence="3">2.7.4.24</ecNumber>
    </recommendedName>
</protein>
<comment type="similarity">
    <text evidence="2">Belongs to the histidine acid phosphatase family. VIP1 subfamily.</text>
</comment>
<evidence type="ECO:0000256" key="8">
    <source>
        <dbReference type="ARBA" id="ARBA00022840"/>
    </source>
</evidence>
<dbReference type="GO" id="GO:0000828">
    <property type="term" value="F:inositol hexakisphosphate kinase activity"/>
    <property type="evidence" value="ECO:0007669"/>
    <property type="project" value="TreeGrafter"/>
</dbReference>
<reference evidence="12 13" key="1">
    <citation type="submission" date="2024-05" db="EMBL/GenBank/DDBJ databases">
        <authorList>
            <person name="Wallberg A."/>
        </authorList>
    </citation>
    <scope>NUCLEOTIDE SEQUENCE [LARGE SCALE GENOMIC DNA]</scope>
</reference>
<name>A0AAV2RHX8_MEGNR</name>
<dbReference type="Proteomes" id="UP001497623">
    <property type="component" value="Unassembled WGS sequence"/>
</dbReference>
<keyword evidence="8" id="KW-0067">ATP-binding</keyword>
<keyword evidence="13" id="KW-1185">Reference proteome</keyword>
<feature type="non-terminal residue" evidence="12">
    <location>
        <position position="165"/>
    </location>
</feature>
<comment type="subcellular location">
    <subcellularLocation>
        <location evidence="1">Cytoplasm</location>
    </subcellularLocation>
</comment>
<gene>
    <name evidence="12" type="ORF">MNOR_LOCUS23695</name>
</gene>
<evidence type="ECO:0000256" key="6">
    <source>
        <dbReference type="ARBA" id="ARBA00022741"/>
    </source>
</evidence>
<proteinExistence type="inferred from homology"/>
<dbReference type="InterPro" id="IPR037446">
    <property type="entry name" value="His_Pase_VIP1"/>
</dbReference>
<evidence type="ECO:0000256" key="2">
    <source>
        <dbReference type="ARBA" id="ARBA00005609"/>
    </source>
</evidence>
<keyword evidence="7" id="KW-0418">Kinase</keyword>
<evidence type="ECO:0000256" key="3">
    <source>
        <dbReference type="ARBA" id="ARBA00012893"/>
    </source>
</evidence>
<keyword evidence="4" id="KW-0963">Cytoplasm</keyword>
<feature type="domain" description="VIP1 N-terminal" evidence="11">
    <location>
        <begin position="47"/>
        <end position="136"/>
    </location>
</feature>
<keyword evidence="6" id="KW-0547">Nucleotide-binding</keyword>
<dbReference type="EMBL" id="CAXKWB010021123">
    <property type="protein sequence ID" value="CAL4122998.1"/>
    <property type="molecule type" value="Genomic_DNA"/>
</dbReference>
<dbReference type="EC" id="2.7.4.24" evidence="3"/>
<comment type="catalytic activity">
    <reaction evidence="10">
        <text>1D-myo-inositol hexakisphosphate + ATP = 1-diphospho-1D-myo-inositol 2,3,4,5,6-pentakisphosphate + ADP</text>
        <dbReference type="Rhea" id="RHEA:37459"/>
        <dbReference type="ChEBI" id="CHEBI:30616"/>
        <dbReference type="ChEBI" id="CHEBI:58130"/>
        <dbReference type="ChEBI" id="CHEBI:74946"/>
        <dbReference type="ChEBI" id="CHEBI:456216"/>
        <dbReference type="EC" id="2.7.4.24"/>
    </reaction>
    <physiologicalReaction direction="left-to-right" evidence="10">
        <dbReference type="Rhea" id="RHEA:37460"/>
    </physiologicalReaction>
</comment>
<evidence type="ECO:0000313" key="12">
    <source>
        <dbReference type="EMBL" id="CAL4122998.1"/>
    </source>
</evidence>
<evidence type="ECO:0000259" key="11">
    <source>
        <dbReference type="Pfam" id="PF18086"/>
    </source>
</evidence>
<keyword evidence="5" id="KW-0808">Transferase</keyword>
<comment type="caution">
    <text evidence="12">The sequence shown here is derived from an EMBL/GenBank/DDBJ whole genome shotgun (WGS) entry which is preliminary data.</text>
</comment>
<evidence type="ECO:0000256" key="4">
    <source>
        <dbReference type="ARBA" id="ARBA00022490"/>
    </source>
</evidence>
<organism evidence="12 13">
    <name type="scientific">Meganyctiphanes norvegica</name>
    <name type="common">Northern krill</name>
    <name type="synonym">Thysanopoda norvegica</name>
    <dbReference type="NCBI Taxonomy" id="48144"/>
    <lineage>
        <taxon>Eukaryota</taxon>
        <taxon>Metazoa</taxon>
        <taxon>Ecdysozoa</taxon>
        <taxon>Arthropoda</taxon>
        <taxon>Crustacea</taxon>
        <taxon>Multicrustacea</taxon>
        <taxon>Malacostraca</taxon>
        <taxon>Eumalacostraca</taxon>
        <taxon>Eucarida</taxon>
        <taxon>Euphausiacea</taxon>
        <taxon>Euphausiidae</taxon>
        <taxon>Meganyctiphanes</taxon>
    </lineage>
</organism>
<dbReference type="GO" id="GO:0033857">
    <property type="term" value="F:5-diphosphoinositol pentakisphosphate 1-kinase activity"/>
    <property type="evidence" value="ECO:0007669"/>
    <property type="project" value="TreeGrafter"/>
</dbReference>
<dbReference type="Gene3D" id="3.40.50.11950">
    <property type="match status" value="1"/>
</dbReference>
<evidence type="ECO:0000256" key="9">
    <source>
        <dbReference type="ARBA" id="ARBA00033696"/>
    </source>
</evidence>
<dbReference type="GO" id="GO:0005829">
    <property type="term" value="C:cytosol"/>
    <property type="evidence" value="ECO:0007669"/>
    <property type="project" value="TreeGrafter"/>
</dbReference>
<dbReference type="GO" id="GO:0032958">
    <property type="term" value="P:inositol phosphate biosynthetic process"/>
    <property type="evidence" value="ECO:0007669"/>
    <property type="project" value="TreeGrafter"/>
</dbReference>
<evidence type="ECO:0000256" key="7">
    <source>
        <dbReference type="ARBA" id="ARBA00022777"/>
    </source>
</evidence>
<dbReference type="Pfam" id="PF18086">
    <property type="entry name" value="PPIP5K2_N"/>
    <property type="match status" value="1"/>
</dbReference>
<dbReference type="AlphaFoldDB" id="A0AAV2RHX8"/>
<sequence>MLEKRMRNLERRFSRLSNDAAESTTSSSDCGGRGMLLDEDEAPIKHVHVGICAMEKKSRSKPMKEILTRLEEFEYLRTEIFDEQVILKEPIENWPLCDCLVSFHSKGFPLEKAQAYAELRKPYIINNLDMQYDLQDRRAVYNTLEREGIELPRFAILDRDSDDPS</sequence>
<dbReference type="GO" id="GO:0006020">
    <property type="term" value="P:inositol metabolic process"/>
    <property type="evidence" value="ECO:0007669"/>
    <property type="project" value="TreeGrafter"/>
</dbReference>
<evidence type="ECO:0000313" key="13">
    <source>
        <dbReference type="Proteomes" id="UP001497623"/>
    </source>
</evidence>
<dbReference type="GO" id="GO:0005524">
    <property type="term" value="F:ATP binding"/>
    <property type="evidence" value="ECO:0007669"/>
    <property type="project" value="UniProtKB-KW"/>
</dbReference>